<dbReference type="InterPro" id="IPR010496">
    <property type="entry name" value="AL/BT2_dom"/>
</dbReference>
<dbReference type="AlphaFoldDB" id="A0A382LUG3"/>
<accession>A0A382LUG3</accession>
<evidence type="ECO:0000313" key="2">
    <source>
        <dbReference type="EMBL" id="SVC40268.1"/>
    </source>
</evidence>
<reference evidence="2" key="1">
    <citation type="submission" date="2018-05" db="EMBL/GenBank/DDBJ databases">
        <authorList>
            <person name="Lanie J.A."/>
            <person name="Ng W.-L."/>
            <person name="Kazmierczak K.M."/>
            <person name="Andrzejewski T.M."/>
            <person name="Davidsen T.M."/>
            <person name="Wayne K.J."/>
            <person name="Tettelin H."/>
            <person name="Glass J.I."/>
            <person name="Rusch D."/>
            <person name="Podicherti R."/>
            <person name="Tsui H.-C.T."/>
            <person name="Winkler M.E."/>
        </authorList>
    </citation>
    <scope>NUCLEOTIDE SEQUENCE</scope>
</reference>
<protein>
    <recommendedName>
        <fullName evidence="1">3-keto-alpha-glucoside-1,2-lyase/3-keto-2-hydroxy-glucal hydratase domain-containing protein</fullName>
    </recommendedName>
</protein>
<dbReference type="Pfam" id="PF06439">
    <property type="entry name" value="3keto-disac_hyd"/>
    <property type="match status" value="1"/>
</dbReference>
<dbReference type="GO" id="GO:0016787">
    <property type="term" value="F:hydrolase activity"/>
    <property type="evidence" value="ECO:0007669"/>
    <property type="project" value="InterPro"/>
</dbReference>
<name>A0A382LUG3_9ZZZZ</name>
<feature type="non-terminal residue" evidence="2">
    <location>
        <position position="87"/>
    </location>
</feature>
<dbReference type="EMBL" id="UINC01089294">
    <property type="protein sequence ID" value="SVC40268.1"/>
    <property type="molecule type" value="Genomic_DNA"/>
</dbReference>
<organism evidence="2">
    <name type="scientific">marine metagenome</name>
    <dbReference type="NCBI Taxonomy" id="408172"/>
    <lineage>
        <taxon>unclassified sequences</taxon>
        <taxon>metagenomes</taxon>
        <taxon>ecological metagenomes</taxon>
    </lineage>
</organism>
<evidence type="ECO:0000259" key="1">
    <source>
        <dbReference type="Pfam" id="PF06439"/>
    </source>
</evidence>
<sequence length="87" mass="9865">MTTMWHFFVALSLSVSGLFADQFNSLTEAEQKAGWQLLFDGKNINQHWRNIGQKNVTGEGWAIEKGVLVKLQGKKAGNLLTRRTWTD</sequence>
<dbReference type="Gene3D" id="2.60.120.560">
    <property type="entry name" value="Exo-inulinase, domain 1"/>
    <property type="match status" value="1"/>
</dbReference>
<gene>
    <name evidence="2" type="ORF">METZ01_LOCUS293122</name>
</gene>
<feature type="domain" description="3-keto-alpha-glucoside-1,2-lyase/3-keto-2-hydroxy-glucal hydratase" evidence="1">
    <location>
        <begin position="34"/>
        <end position="87"/>
    </location>
</feature>
<proteinExistence type="predicted"/>